<name>A0A2M4D5D7_ANODA</name>
<reference evidence="3" key="1">
    <citation type="submission" date="2018-01" db="EMBL/GenBank/DDBJ databases">
        <title>An insight into the sialome of Amazonian anophelines.</title>
        <authorList>
            <person name="Ribeiro J.M."/>
            <person name="Scarpassa V."/>
            <person name="Calvo E."/>
        </authorList>
    </citation>
    <scope>NUCLEOTIDE SEQUENCE</scope>
</reference>
<dbReference type="EMBL" id="GGFL01008578">
    <property type="protein sequence ID" value="MBW72756.1"/>
    <property type="molecule type" value="Transcribed_RNA"/>
</dbReference>
<feature type="region of interest" description="Disordered" evidence="1">
    <location>
        <begin position="16"/>
        <end position="97"/>
    </location>
</feature>
<feature type="chain" id="PRO_5014934719" evidence="2">
    <location>
        <begin position="19"/>
        <end position="97"/>
    </location>
</feature>
<keyword evidence="2" id="KW-0732">Signal</keyword>
<dbReference type="AlphaFoldDB" id="A0A2M4D5D7"/>
<evidence type="ECO:0000256" key="2">
    <source>
        <dbReference type="SAM" id="SignalP"/>
    </source>
</evidence>
<protein>
    <submittedName>
        <fullName evidence="3">Putative secreted protein</fullName>
    </submittedName>
</protein>
<accession>A0A2M4D5D7</accession>
<proteinExistence type="predicted"/>
<organism evidence="3">
    <name type="scientific">Anopheles darlingi</name>
    <name type="common">Mosquito</name>
    <dbReference type="NCBI Taxonomy" id="43151"/>
    <lineage>
        <taxon>Eukaryota</taxon>
        <taxon>Metazoa</taxon>
        <taxon>Ecdysozoa</taxon>
        <taxon>Arthropoda</taxon>
        <taxon>Hexapoda</taxon>
        <taxon>Insecta</taxon>
        <taxon>Pterygota</taxon>
        <taxon>Neoptera</taxon>
        <taxon>Endopterygota</taxon>
        <taxon>Diptera</taxon>
        <taxon>Nematocera</taxon>
        <taxon>Culicoidea</taxon>
        <taxon>Culicidae</taxon>
        <taxon>Anophelinae</taxon>
        <taxon>Anopheles</taxon>
    </lineage>
</organism>
<feature type="signal peptide" evidence="2">
    <location>
        <begin position="1"/>
        <end position="18"/>
    </location>
</feature>
<evidence type="ECO:0000313" key="3">
    <source>
        <dbReference type="EMBL" id="MBW72756.1"/>
    </source>
</evidence>
<sequence length="97" mass="10719">MALHVIFIFLILTSPAHTHTNTPPPPSQKQLGKFTPAGNTFDSARRQDERPRNPRHESGSGRWFSLPLRIFPQPPPFVGTADSQNASTSQVLSSLMV</sequence>
<evidence type="ECO:0000256" key="1">
    <source>
        <dbReference type="SAM" id="MobiDB-lite"/>
    </source>
</evidence>
<feature type="compositionally biased region" description="Polar residues" evidence="1">
    <location>
        <begin position="81"/>
        <end position="97"/>
    </location>
</feature>
<feature type="compositionally biased region" description="Basic and acidic residues" evidence="1">
    <location>
        <begin position="43"/>
        <end position="59"/>
    </location>
</feature>